<feature type="compositionally biased region" description="Basic residues" evidence="1">
    <location>
        <begin position="447"/>
        <end position="459"/>
    </location>
</feature>
<dbReference type="PANTHER" id="PTHR13309">
    <property type="entry name" value="NUCLEAR FRAGILE X MENTAL RETARDATION PROTEIN INTERACTING PROTEIN 1"/>
    <property type="match status" value="1"/>
</dbReference>
<proteinExistence type="predicted"/>
<organism evidence="2 3">
    <name type="scientific">Deinandra increscens subsp. villosa</name>
    <dbReference type="NCBI Taxonomy" id="3103831"/>
    <lineage>
        <taxon>Eukaryota</taxon>
        <taxon>Viridiplantae</taxon>
        <taxon>Streptophyta</taxon>
        <taxon>Embryophyta</taxon>
        <taxon>Tracheophyta</taxon>
        <taxon>Spermatophyta</taxon>
        <taxon>Magnoliopsida</taxon>
        <taxon>eudicotyledons</taxon>
        <taxon>Gunneridae</taxon>
        <taxon>Pentapetalae</taxon>
        <taxon>asterids</taxon>
        <taxon>campanulids</taxon>
        <taxon>Asterales</taxon>
        <taxon>Asteraceae</taxon>
        <taxon>Asteroideae</taxon>
        <taxon>Heliantheae alliance</taxon>
        <taxon>Madieae</taxon>
        <taxon>Madiinae</taxon>
        <taxon>Deinandra</taxon>
    </lineage>
</organism>
<dbReference type="GO" id="GO:0005634">
    <property type="term" value="C:nucleus"/>
    <property type="evidence" value="ECO:0007669"/>
    <property type="project" value="TreeGrafter"/>
</dbReference>
<feature type="compositionally biased region" description="Basic and acidic residues" evidence="1">
    <location>
        <begin position="460"/>
        <end position="486"/>
    </location>
</feature>
<gene>
    <name evidence="2" type="ORF">SSX86_007089</name>
</gene>
<evidence type="ECO:0000256" key="1">
    <source>
        <dbReference type="SAM" id="MobiDB-lite"/>
    </source>
</evidence>
<sequence length="556" mass="62592">MNPHHNSNQNPASTPAVQQQANSVVNPQIFNGNVGGLFPNNMPVAAQPCFMNFPGQAFPFQNINGHFPNGINGFIPQQSQFNPSQQQQNQFFAHNSMNPTAFHQNVGLQGQQVLLQNTIQNICQLLQLQNPNYTQCLPANIPMFQNQMVNVTNPQNPGFSVNQQFGTPSSKGPVQHANNGSQNMGQQVQGNLFLPGASGPVVQMQQQHATLTNFQNQIPQGMGPQNHNMFTNQMFAMANLNNTMQNVNQGQPGIVSPMMDANASRQIINTGETHNSSPTLTNLEKNVPTNVNGRWIESQHKNFTGHKTYDASHKGSKSHKHVKEKFGIYKGNMSKDGDNNLAADSVSQNSTKFEKKIPTLTYTDQEIKEWCEARKRNHPANGAVLKKYKKENKPSDNVTNQEAMLRRQQLKEILDKQAELGCEVADIPASYLSGFDKQNPKHDRQQQNKRGKFQNKRKTSFQDRMAKRAKRPRDQKANDYKPKREPSLLHKLLSEDIKRDKNHLLQVFRFITANSFFNEEALRFPSVIVRETNDADEKITCSVVKAEEEEEGEIID</sequence>
<dbReference type="Proteomes" id="UP001408789">
    <property type="component" value="Unassembled WGS sequence"/>
</dbReference>
<reference evidence="2 3" key="1">
    <citation type="submission" date="2024-04" db="EMBL/GenBank/DDBJ databases">
        <title>The reference genome of an endangered Asteraceae, Deinandra increscens subsp. villosa, native to the Central Coast of California.</title>
        <authorList>
            <person name="Guilliams M."/>
            <person name="Hasenstab-Lehman K."/>
            <person name="Meyer R."/>
            <person name="Mcevoy S."/>
        </authorList>
    </citation>
    <scope>NUCLEOTIDE SEQUENCE [LARGE SCALE GENOMIC DNA]</scope>
    <source>
        <tissue evidence="2">Leaf</tissue>
    </source>
</reference>
<evidence type="ECO:0000313" key="2">
    <source>
        <dbReference type="EMBL" id="KAK9074491.1"/>
    </source>
</evidence>
<keyword evidence="3" id="KW-1185">Reference proteome</keyword>
<feature type="region of interest" description="Disordered" evidence="1">
    <location>
        <begin position="1"/>
        <end position="20"/>
    </location>
</feature>
<dbReference type="InterPro" id="IPR039136">
    <property type="entry name" value="NUFIP1-like"/>
</dbReference>
<comment type="caution">
    <text evidence="2">The sequence shown here is derived from an EMBL/GenBank/DDBJ whole genome shotgun (WGS) entry which is preliminary data.</text>
</comment>
<name>A0AAP0H760_9ASTR</name>
<feature type="region of interest" description="Disordered" evidence="1">
    <location>
        <begin position="433"/>
        <end position="486"/>
    </location>
</feature>
<dbReference type="GO" id="GO:0000492">
    <property type="term" value="P:box C/D snoRNP assembly"/>
    <property type="evidence" value="ECO:0007669"/>
    <property type="project" value="TreeGrafter"/>
</dbReference>
<protein>
    <recommendedName>
        <fullName evidence="4">FMR1-interacting protein 1 conserved domain-containing protein</fullName>
    </recommendedName>
</protein>
<dbReference type="EMBL" id="JBCNJP010000008">
    <property type="protein sequence ID" value="KAK9074491.1"/>
    <property type="molecule type" value="Genomic_DNA"/>
</dbReference>
<accession>A0AAP0H760</accession>
<dbReference type="AlphaFoldDB" id="A0AAP0H760"/>
<evidence type="ECO:0008006" key="4">
    <source>
        <dbReference type="Google" id="ProtNLM"/>
    </source>
</evidence>
<dbReference type="PANTHER" id="PTHR13309:SF0">
    <property type="entry name" value="FMR1-INTERACTING PROTEIN NUFIP1"/>
    <property type="match status" value="1"/>
</dbReference>
<evidence type="ECO:0000313" key="3">
    <source>
        <dbReference type="Proteomes" id="UP001408789"/>
    </source>
</evidence>
<dbReference type="GO" id="GO:0003723">
    <property type="term" value="F:RNA binding"/>
    <property type="evidence" value="ECO:0007669"/>
    <property type="project" value="InterPro"/>
</dbReference>